<reference evidence="3 4" key="1">
    <citation type="journal article" date="2018" name="Mol. Biol. Evol.">
        <title>Analysis of the draft genome of the red seaweed Gracilariopsis chorda provides insights into genome size evolution in Rhodophyta.</title>
        <authorList>
            <person name="Lee J."/>
            <person name="Yang E.C."/>
            <person name="Graf L."/>
            <person name="Yang J.H."/>
            <person name="Qiu H."/>
            <person name="Zel Zion U."/>
            <person name="Chan C.X."/>
            <person name="Stephens T.G."/>
            <person name="Weber A.P.M."/>
            <person name="Boo G.H."/>
            <person name="Boo S.M."/>
            <person name="Kim K.M."/>
            <person name="Shin Y."/>
            <person name="Jung M."/>
            <person name="Lee S.J."/>
            <person name="Yim H.S."/>
            <person name="Lee J.H."/>
            <person name="Bhattacharya D."/>
            <person name="Yoon H.S."/>
        </authorList>
    </citation>
    <scope>NUCLEOTIDE SEQUENCE [LARGE SCALE GENOMIC DNA]</scope>
    <source>
        <strain evidence="3 4">SKKU-2015</strain>
        <tissue evidence="3">Whole body</tissue>
    </source>
</reference>
<dbReference type="InterPro" id="IPR032675">
    <property type="entry name" value="LRR_dom_sf"/>
</dbReference>
<dbReference type="STRING" id="448386.A0A2V3IEJ9"/>
<protein>
    <submittedName>
        <fullName evidence="3">Tonsoku-like protein</fullName>
    </submittedName>
</protein>
<accession>A0A2V3IEJ9</accession>
<comment type="caution">
    <text evidence="3">The sequence shown here is derived from an EMBL/GenBank/DDBJ whole genome shotgun (WGS) entry which is preliminary data.</text>
</comment>
<dbReference type="SUPFAM" id="SSF48452">
    <property type="entry name" value="TPR-like"/>
    <property type="match status" value="3"/>
</dbReference>
<dbReference type="Proteomes" id="UP000247409">
    <property type="component" value="Unassembled WGS sequence"/>
</dbReference>
<proteinExistence type="predicted"/>
<gene>
    <name evidence="3" type="ORF">BWQ96_09778</name>
</gene>
<dbReference type="PANTHER" id="PTHR10098">
    <property type="entry name" value="RAPSYN-RELATED"/>
    <property type="match status" value="1"/>
</dbReference>
<dbReference type="Gene3D" id="3.80.10.10">
    <property type="entry name" value="Ribonuclease Inhibitor"/>
    <property type="match status" value="1"/>
</dbReference>
<dbReference type="SUPFAM" id="SSF52047">
    <property type="entry name" value="RNI-like"/>
    <property type="match status" value="1"/>
</dbReference>
<dbReference type="InterPro" id="IPR011990">
    <property type="entry name" value="TPR-like_helical_dom_sf"/>
</dbReference>
<organism evidence="3 4">
    <name type="scientific">Gracilariopsis chorda</name>
    <dbReference type="NCBI Taxonomy" id="448386"/>
    <lineage>
        <taxon>Eukaryota</taxon>
        <taxon>Rhodophyta</taxon>
        <taxon>Florideophyceae</taxon>
        <taxon>Rhodymeniophycidae</taxon>
        <taxon>Gracilariales</taxon>
        <taxon>Gracilariaceae</taxon>
        <taxon>Gracilariopsis</taxon>
    </lineage>
</organism>
<dbReference type="PANTHER" id="PTHR10098:SF108">
    <property type="entry name" value="TETRATRICOPEPTIDE REPEAT PROTEIN 28"/>
    <property type="match status" value="1"/>
</dbReference>
<name>A0A2V3IEJ9_9FLOR</name>
<evidence type="ECO:0000313" key="4">
    <source>
        <dbReference type="Proteomes" id="UP000247409"/>
    </source>
</evidence>
<evidence type="ECO:0000313" key="3">
    <source>
        <dbReference type="EMBL" id="PXF40497.1"/>
    </source>
</evidence>
<dbReference type="InterPro" id="IPR019734">
    <property type="entry name" value="TPR_rpt"/>
</dbReference>
<dbReference type="Gene3D" id="1.25.40.10">
    <property type="entry name" value="Tetratricopeptide repeat domain"/>
    <property type="match status" value="2"/>
</dbReference>
<keyword evidence="1" id="KW-0175">Coiled coil</keyword>
<dbReference type="AlphaFoldDB" id="A0A2V3IEJ9"/>
<dbReference type="OrthoDB" id="626167at2759"/>
<evidence type="ECO:0000256" key="2">
    <source>
        <dbReference type="SAM" id="MobiDB-lite"/>
    </source>
</evidence>
<feature type="coiled-coil region" evidence="1">
    <location>
        <begin position="314"/>
        <end position="348"/>
    </location>
</feature>
<dbReference type="EMBL" id="NBIV01000289">
    <property type="protein sequence ID" value="PXF40497.1"/>
    <property type="molecule type" value="Genomic_DNA"/>
</dbReference>
<evidence type="ECO:0000256" key="1">
    <source>
        <dbReference type="SAM" id="Coils"/>
    </source>
</evidence>
<keyword evidence="4" id="KW-1185">Reference proteome</keyword>
<dbReference type="SMART" id="SM00028">
    <property type="entry name" value="TPR"/>
    <property type="match status" value="2"/>
</dbReference>
<feature type="region of interest" description="Disordered" evidence="2">
    <location>
        <begin position="598"/>
        <end position="626"/>
    </location>
</feature>
<sequence length="942" mass="104462">MQRYDIAQLQRQLDNLEDHNDSEAQKLYNNLGLAHLQARRYRHALNAHRREKAACKRLVNANPHNLNHRLDLAIAYRRCGDVILKLDRLIDADRNLITDKADVIRAAHVQHRHALKIARVIDSPYARVERQAASAALAQSALALALETKSIPAFRHAAQCCIRAARLIDCIRNEDIRVVDPDKNDMTHGLAVNFAIALSGMGEMKKANTMLHAVALNAKRVNDMQNFVRALSNLAEEASDEQDWNMCQFYSQQWVHMARQARDEADESDALRKLAVALRENHDFRGAKQALQRAILIAATKDAADEARRFLDVVEQETDQFERMQRELAAAQRSAVEAEQDANFVEEAKCTLTAGNHAFALKKWKLAVELLQRYFVLVDEFGCNTAVTDVPYPVHNTAVANVAEAMWKMNKYEEAVKWASRELAVFEGDDAGQAQAWCNLGVYLDDFGKKHKAMDALKQSMFFAEKAGDQEIFNRAQTNLELVEEELQKTNANPPSTSQAPQSHVFVIDPENQDTTANSGPIPQVASTLNPSTILSSVNVASSSHAPGNNGATSNGGEKSVMMVSTQPSVGISKRTNGFTATSQDVSLPRTRSFHADFRSSAATKNSYEDANRSRSHPSRGATVTADRSSIGFKKVVDVVSEYKKICTGRQHGLSHLQPRIVTALQSLSSALIARDACDETSMIPAVLNLSRMLLNDNDVSIIFEILSKIGEDYAVHLNLSFNPTVTSTAYDCLNPRSYFSPCNLHCVKELNLSCSGLSGNALRILADALSKTGSLSCVTIVNVSKNALGRQWKVTAFAVARLLLNASKVQELDLALNLLPNTFMKELLDNLQRLNTSSQQGTDSPIRKVSFNLNNRCFPTAMLDMEYADDAVRVFKSLFTILPGLEVVDVRACGASRTLRRMLRELSTLQDRCSRTVVSVSDLIEDDSDPLRPMLDDWGIK</sequence>